<dbReference type="PRINTS" id="PR00598">
    <property type="entry name" value="HTHMARR"/>
</dbReference>
<dbReference type="Gene3D" id="1.10.10.10">
    <property type="entry name" value="Winged helix-like DNA-binding domain superfamily/Winged helix DNA-binding domain"/>
    <property type="match status" value="1"/>
</dbReference>
<reference evidence="5 6" key="1">
    <citation type="journal article" date="2018" name="Genome Announc.">
        <title>Draft Genome Sequence of Lactococcus sp. Strain NtB2 (JCM 32569), Isolated from the Gut of the Higher Termite Nasutitermes takasagoensis.</title>
        <authorList>
            <person name="Noda S."/>
            <person name="Aihara C."/>
            <person name="Yuki M."/>
            <person name="Ohkuma M."/>
        </authorList>
    </citation>
    <scope>NUCLEOTIDE SEQUENCE [LARGE SCALE GENOMIC DNA]</scope>
    <source>
        <strain evidence="5 6">NtB2</strain>
    </source>
</reference>
<dbReference type="PANTHER" id="PTHR35790:SF4">
    <property type="entry name" value="HTH-TYPE TRANSCRIPTIONAL REGULATOR PCHR"/>
    <property type="match status" value="1"/>
</dbReference>
<dbReference type="SUPFAM" id="SSF46785">
    <property type="entry name" value="Winged helix' DNA-binding domain"/>
    <property type="match status" value="1"/>
</dbReference>
<dbReference type="InterPro" id="IPR052067">
    <property type="entry name" value="Metal_resp_HTH_trans_reg"/>
</dbReference>
<evidence type="ECO:0000313" key="5">
    <source>
        <dbReference type="EMBL" id="GBG96496.1"/>
    </source>
</evidence>
<evidence type="ECO:0000259" key="4">
    <source>
        <dbReference type="PROSITE" id="PS50995"/>
    </source>
</evidence>
<dbReference type="PANTHER" id="PTHR35790">
    <property type="entry name" value="HTH-TYPE TRANSCRIPTIONAL REGULATOR PCHR"/>
    <property type="match status" value="1"/>
</dbReference>
<keyword evidence="6" id="KW-1185">Reference proteome</keyword>
<dbReference type="EMBL" id="BFFO01000003">
    <property type="protein sequence ID" value="GBG96496.1"/>
    <property type="molecule type" value="Genomic_DNA"/>
</dbReference>
<dbReference type="Gene3D" id="6.10.140.1680">
    <property type="match status" value="1"/>
</dbReference>
<accession>A0A2R5HF83</accession>
<organism evidence="5 6">
    <name type="scientific">Lactococcus termiticola</name>
    <dbReference type="NCBI Taxonomy" id="2169526"/>
    <lineage>
        <taxon>Bacteria</taxon>
        <taxon>Bacillati</taxon>
        <taxon>Bacillota</taxon>
        <taxon>Bacilli</taxon>
        <taxon>Lactobacillales</taxon>
        <taxon>Streptococcaceae</taxon>
        <taxon>Lactococcus</taxon>
    </lineage>
</organism>
<dbReference type="GO" id="GO:0003700">
    <property type="term" value="F:DNA-binding transcription factor activity"/>
    <property type="evidence" value="ECO:0007669"/>
    <property type="project" value="InterPro"/>
</dbReference>
<dbReference type="InterPro" id="IPR047894">
    <property type="entry name" value="AdcR-like"/>
</dbReference>
<keyword evidence="3" id="KW-0804">Transcription</keyword>
<dbReference type="InterPro" id="IPR011991">
    <property type="entry name" value="ArsR-like_HTH"/>
</dbReference>
<protein>
    <submittedName>
        <fullName evidence="5">MarR family transcriptional regulator</fullName>
    </submittedName>
</protein>
<comment type="caution">
    <text evidence="5">The sequence shown here is derived from an EMBL/GenBank/DDBJ whole genome shotgun (WGS) entry which is preliminary data.</text>
</comment>
<dbReference type="AlphaFoldDB" id="A0A2R5HF83"/>
<evidence type="ECO:0000256" key="3">
    <source>
        <dbReference type="ARBA" id="ARBA00023163"/>
    </source>
</evidence>
<dbReference type="Gene3D" id="6.10.250.2360">
    <property type="match status" value="1"/>
</dbReference>
<dbReference type="CDD" id="cd00090">
    <property type="entry name" value="HTH_ARSR"/>
    <property type="match status" value="1"/>
</dbReference>
<keyword evidence="1" id="KW-0805">Transcription regulation</keyword>
<sequence length="146" mass="16594">MEKLEVEIDAFLSRLRQLSENKHEILLGHCESELKLTSTQEHILMLLAEKSLTNSELAEVLSISAAAVSKALKKLQAEGLIASKKDPKDERRVLCQLTQAGLPIAKEHHQHHEKTLAVYHKIAVSFNEKEQATIRRFMEEIKGEFE</sequence>
<dbReference type="GO" id="GO:0003677">
    <property type="term" value="F:DNA binding"/>
    <property type="evidence" value="ECO:0007669"/>
    <property type="project" value="UniProtKB-KW"/>
</dbReference>
<feature type="domain" description="HTH marR-type" evidence="4">
    <location>
        <begin position="1"/>
        <end position="143"/>
    </location>
</feature>
<evidence type="ECO:0000256" key="2">
    <source>
        <dbReference type="ARBA" id="ARBA00023125"/>
    </source>
</evidence>
<evidence type="ECO:0000256" key="1">
    <source>
        <dbReference type="ARBA" id="ARBA00023015"/>
    </source>
</evidence>
<dbReference type="NCBIfam" id="NF038251">
    <property type="entry name" value="AdcR_fam_Zn_TF"/>
    <property type="match status" value="1"/>
</dbReference>
<dbReference type="InterPro" id="IPR036390">
    <property type="entry name" value="WH_DNA-bd_sf"/>
</dbReference>
<keyword evidence="2" id="KW-0238">DNA-binding</keyword>
<dbReference type="Pfam" id="PF01047">
    <property type="entry name" value="MarR"/>
    <property type="match status" value="1"/>
</dbReference>
<dbReference type="PROSITE" id="PS50995">
    <property type="entry name" value="HTH_MARR_2"/>
    <property type="match status" value="1"/>
</dbReference>
<dbReference type="GO" id="GO:0008270">
    <property type="term" value="F:zinc ion binding"/>
    <property type="evidence" value="ECO:0007669"/>
    <property type="project" value="InterPro"/>
</dbReference>
<gene>
    <name evidence="5" type="primary">marR_4</name>
    <name evidence="5" type="ORF">NtB2_00608</name>
</gene>
<name>A0A2R5HF83_9LACT</name>
<dbReference type="InterPro" id="IPR000835">
    <property type="entry name" value="HTH_MarR-typ"/>
</dbReference>
<proteinExistence type="predicted"/>
<dbReference type="SMART" id="SM00347">
    <property type="entry name" value="HTH_MARR"/>
    <property type="match status" value="1"/>
</dbReference>
<dbReference type="RefSeq" id="WP_109245468.1">
    <property type="nucleotide sequence ID" value="NZ_BFFO01000003.1"/>
</dbReference>
<evidence type="ECO:0000313" key="6">
    <source>
        <dbReference type="Proteomes" id="UP000245021"/>
    </source>
</evidence>
<dbReference type="Proteomes" id="UP000245021">
    <property type="component" value="Unassembled WGS sequence"/>
</dbReference>
<dbReference type="OrthoDB" id="2319602at2"/>
<dbReference type="InterPro" id="IPR036388">
    <property type="entry name" value="WH-like_DNA-bd_sf"/>
</dbReference>